<dbReference type="AlphaFoldDB" id="A0A8H3EP44"/>
<comment type="caution">
    <text evidence="2">The sequence shown here is derived from an EMBL/GenBank/DDBJ whole genome shotgun (WGS) entry which is preliminary data.</text>
</comment>
<reference evidence="2" key="1">
    <citation type="submission" date="2021-03" db="EMBL/GenBank/DDBJ databases">
        <authorList>
            <person name="Tagirdzhanova G."/>
        </authorList>
    </citation>
    <scope>NUCLEOTIDE SEQUENCE</scope>
</reference>
<feature type="compositionally biased region" description="Polar residues" evidence="1">
    <location>
        <begin position="68"/>
        <end position="86"/>
    </location>
</feature>
<proteinExistence type="predicted"/>
<dbReference type="EMBL" id="CAJPDR010000031">
    <property type="protein sequence ID" value="CAF9908804.1"/>
    <property type="molecule type" value="Genomic_DNA"/>
</dbReference>
<evidence type="ECO:0000256" key="1">
    <source>
        <dbReference type="SAM" id="MobiDB-lite"/>
    </source>
</evidence>
<name>A0A8H3EP44_9LECA</name>
<feature type="compositionally biased region" description="Polar residues" evidence="1">
    <location>
        <begin position="35"/>
        <end position="44"/>
    </location>
</feature>
<evidence type="ECO:0000313" key="3">
    <source>
        <dbReference type="Proteomes" id="UP000664203"/>
    </source>
</evidence>
<organism evidence="2 3">
    <name type="scientific">Alectoria fallacina</name>
    <dbReference type="NCBI Taxonomy" id="1903189"/>
    <lineage>
        <taxon>Eukaryota</taxon>
        <taxon>Fungi</taxon>
        <taxon>Dikarya</taxon>
        <taxon>Ascomycota</taxon>
        <taxon>Pezizomycotina</taxon>
        <taxon>Lecanoromycetes</taxon>
        <taxon>OSLEUM clade</taxon>
        <taxon>Lecanoromycetidae</taxon>
        <taxon>Lecanorales</taxon>
        <taxon>Lecanorineae</taxon>
        <taxon>Parmeliaceae</taxon>
        <taxon>Alectoria</taxon>
    </lineage>
</organism>
<feature type="region of interest" description="Disordered" evidence="1">
    <location>
        <begin position="1"/>
        <end position="129"/>
    </location>
</feature>
<dbReference type="Proteomes" id="UP000664203">
    <property type="component" value="Unassembled WGS sequence"/>
</dbReference>
<feature type="compositionally biased region" description="Low complexity" evidence="1">
    <location>
        <begin position="1"/>
        <end position="16"/>
    </location>
</feature>
<protein>
    <submittedName>
        <fullName evidence="2">Uncharacterized protein</fullName>
    </submittedName>
</protein>
<feature type="compositionally biased region" description="Basic and acidic residues" evidence="1">
    <location>
        <begin position="102"/>
        <end position="111"/>
    </location>
</feature>
<evidence type="ECO:0000313" key="2">
    <source>
        <dbReference type="EMBL" id="CAF9908804.1"/>
    </source>
</evidence>
<gene>
    <name evidence="2" type="ORF">ALECFALPRED_005058</name>
</gene>
<accession>A0A8H3EP44</accession>
<dbReference type="OrthoDB" id="10446152at2759"/>
<sequence length="129" mass="13044">MALLAYSSPLPSLATLHGDPTMNSGDNPSAPVISKSVSTLHTHSPSPPGVLTVHTDPGMLSTHKGGKPSNSTHSDVDSQGSQRGASGSNGGNSKPGDWDAAFSRENEEARRGGGRTAPANSEIHGGGVH</sequence>
<keyword evidence="3" id="KW-1185">Reference proteome</keyword>